<evidence type="ECO:0000313" key="2">
    <source>
        <dbReference type="EMBL" id="KAK4299865.1"/>
    </source>
</evidence>
<name>A0AAE1P0H4_9EUCA</name>
<feature type="signal peptide" evidence="1">
    <location>
        <begin position="1"/>
        <end position="16"/>
    </location>
</feature>
<dbReference type="AlphaFoldDB" id="A0AAE1P0H4"/>
<keyword evidence="3" id="KW-1185">Reference proteome</keyword>
<keyword evidence="1" id="KW-0732">Signal</keyword>
<evidence type="ECO:0000256" key="1">
    <source>
        <dbReference type="SAM" id="SignalP"/>
    </source>
</evidence>
<sequence length="87" mass="9985">MHLLLIVYTLHHMTTAQHLTTLYRAELDSIVEARLGKGGRDWRLYIGRCVRQGEEREKAKKKTPERVSIYCGTRAGNQAPDYQSLAN</sequence>
<evidence type="ECO:0000313" key="3">
    <source>
        <dbReference type="Proteomes" id="UP001292094"/>
    </source>
</evidence>
<dbReference type="EMBL" id="JAWZYT010003162">
    <property type="protein sequence ID" value="KAK4299865.1"/>
    <property type="molecule type" value="Genomic_DNA"/>
</dbReference>
<reference evidence="2" key="1">
    <citation type="submission" date="2023-11" db="EMBL/GenBank/DDBJ databases">
        <title>Genome assemblies of two species of porcelain crab, Petrolisthes cinctipes and Petrolisthes manimaculis (Anomura: Porcellanidae).</title>
        <authorList>
            <person name="Angst P."/>
        </authorList>
    </citation>
    <scope>NUCLEOTIDE SEQUENCE</scope>
    <source>
        <strain evidence="2">PB745_02</strain>
        <tissue evidence="2">Gill</tissue>
    </source>
</reference>
<organism evidence="2 3">
    <name type="scientific">Petrolisthes manimaculis</name>
    <dbReference type="NCBI Taxonomy" id="1843537"/>
    <lineage>
        <taxon>Eukaryota</taxon>
        <taxon>Metazoa</taxon>
        <taxon>Ecdysozoa</taxon>
        <taxon>Arthropoda</taxon>
        <taxon>Crustacea</taxon>
        <taxon>Multicrustacea</taxon>
        <taxon>Malacostraca</taxon>
        <taxon>Eumalacostraca</taxon>
        <taxon>Eucarida</taxon>
        <taxon>Decapoda</taxon>
        <taxon>Pleocyemata</taxon>
        <taxon>Anomura</taxon>
        <taxon>Galatheoidea</taxon>
        <taxon>Porcellanidae</taxon>
        <taxon>Petrolisthes</taxon>
    </lineage>
</organism>
<gene>
    <name evidence="2" type="ORF">Pmani_027901</name>
</gene>
<accession>A0AAE1P0H4</accession>
<protein>
    <submittedName>
        <fullName evidence="2">Uncharacterized protein</fullName>
    </submittedName>
</protein>
<feature type="chain" id="PRO_5042041280" evidence="1">
    <location>
        <begin position="17"/>
        <end position="87"/>
    </location>
</feature>
<comment type="caution">
    <text evidence="2">The sequence shown here is derived from an EMBL/GenBank/DDBJ whole genome shotgun (WGS) entry which is preliminary data.</text>
</comment>
<proteinExistence type="predicted"/>
<dbReference type="Proteomes" id="UP001292094">
    <property type="component" value="Unassembled WGS sequence"/>
</dbReference>